<reference evidence="1 2" key="1">
    <citation type="submission" date="2017-11" db="EMBL/GenBank/DDBJ databases">
        <title>Genome sequence of Mesoplasma tabanidae BARC 857 (ATCC 49584).</title>
        <authorList>
            <person name="Lo W.-S."/>
            <person name="Kuo C.-H."/>
        </authorList>
    </citation>
    <scope>NUCLEOTIDE SEQUENCE [LARGE SCALE GENOMIC DNA]</scope>
    <source>
        <strain evidence="1 2">BARC 857</strain>
    </source>
</reference>
<dbReference type="KEGG" id="mtab:MTABA_v1c06480"/>
<dbReference type="InterPro" id="IPR036597">
    <property type="entry name" value="Fido-like_dom_sf"/>
</dbReference>
<dbReference type="RefSeq" id="WP_100679762.1">
    <property type="nucleotide sequence ID" value="NZ_CP024969.1"/>
</dbReference>
<dbReference type="SUPFAM" id="SSF140931">
    <property type="entry name" value="Fic-like"/>
    <property type="match status" value="1"/>
</dbReference>
<dbReference type="Gene3D" id="1.10.3290.10">
    <property type="entry name" value="Fido-like domain"/>
    <property type="match status" value="1"/>
</dbReference>
<dbReference type="OrthoDB" id="391691at2"/>
<name>A0A2K8P6U0_9MOLU</name>
<sequence>MSLNYFLNKKIINSMQQVVEEQGLFTINFPLSIGQKMNFEPINEIESDKYLTNYFQAYTFANNKQLTEFILTSNISSLMFLENLAEGSSTLSINNMIRKIENGAKPKTKKEKMAMNLIEAIRLVKKTDFKINEDNYELLIHILFRNTEFNLDRKANYYRNNNKTMLTDIAINFELIDEELKGLFEFVNDVPENSFDGFTKAIIIFLQILIIQPYQKFNSTLALLMSLWFMGQYKEKEMFQVWIFDLLNHWEELIEKINELAVNNFNISEILKYIKKDLKDSVKRGFILSLVKEWIAQDFDVRAKFFPSDYELVVLITILTERTKEVSVKRITDKLKVAGYTAVKKQEIKDALENLKSANIVKVTKNDANFMIADKQLNKYKYILE</sequence>
<gene>
    <name evidence="1" type="ORF">MTABA_v1c06480</name>
</gene>
<protein>
    <recommendedName>
        <fullName evidence="3">Fido domain-containing protein</fullName>
    </recommendedName>
</protein>
<dbReference type="AlphaFoldDB" id="A0A2K8P6U0"/>
<evidence type="ECO:0000313" key="2">
    <source>
        <dbReference type="Proteomes" id="UP000232223"/>
    </source>
</evidence>
<evidence type="ECO:0008006" key="3">
    <source>
        <dbReference type="Google" id="ProtNLM"/>
    </source>
</evidence>
<evidence type="ECO:0000313" key="1">
    <source>
        <dbReference type="EMBL" id="ATZ21840.1"/>
    </source>
</evidence>
<organism evidence="1 2">
    <name type="scientific">Mesoplasma tabanidae</name>
    <dbReference type="NCBI Taxonomy" id="219745"/>
    <lineage>
        <taxon>Bacteria</taxon>
        <taxon>Bacillati</taxon>
        <taxon>Mycoplasmatota</taxon>
        <taxon>Mollicutes</taxon>
        <taxon>Entomoplasmatales</taxon>
        <taxon>Entomoplasmataceae</taxon>
        <taxon>Mesoplasma</taxon>
    </lineage>
</organism>
<dbReference type="EMBL" id="CP024969">
    <property type="protein sequence ID" value="ATZ21840.1"/>
    <property type="molecule type" value="Genomic_DNA"/>
</dbReference>
<proteinExistence type="predicted"/>
<dbReference type="Proteomes" id="UP000232223">
    <property type="component" value="Chromosome"/>
</dbReference>
<accession>A0A2K8P6U0</accession>
<keyword evidence="2" id="KW-1185">Reference proteome</keyword>